<dbReference type="Gene3D" id="3.30.60.140">
    <property type="match status" value="1"/>
</dbReference>
<sequence length="333" mass="36449">MSDLAVPDTELAAVEVLREVLAHQRRMREGGCTGEVCPRCVGHHLEAVRDAMASGRRIEFVLPAFPTKSPNPAKVLGPLPDLAEELALRFLNSLCERIGAIYPPGAAILICSDGRVFNDLLGVSDENVTGYVRALDDMITRMGATHLEQFTLDKVYRGAGHMDMRTMLSTGHAPEIEELREEVRAGGAPLAMYRGITRFMLEDLSGPHYTGTRSALQRECRRLAYRVIQRSRAWGDLLGQLFPAAIRLSIHPQPCGTEKIGILLADTPDAWLTPWHSVAVESGGRFTLMKRADAERAGAEPVHVAGRPSHYVLAPDAARPAPAPHEPGHRPRA</sequence>
<accession>A0ABW7R8R1</accession>
<protein>
    <submittedName>
        <fullName evidence="1">L-tyrosine/L-tryptophan isonitrile synthase family protein</fullName>
    </submittedName>
</protein>
<gene>
    <name evidence="1" type="ORF">ACH4GP_05425</name>
</gene>
<comment type="caution">
    <text evidence="1">The sequence shown here is derived from an EMBL/GenBank/DDBJ whole genome shotgun (WGS) entry which is preliminary data.</text>
</comment>
<dbReference type="Pfam" id="PF05141">
    <property type="entry name" value="DIT1_PvcA"/>
    <property type="match status" value="1"/>
</dbReference>
<dbReference type="PANTHER" id="PTHR37285">
    <property type="entry name" value="SPORE WALL MATURATION PROTEIN DIT1"/>
    <property type="match status" value="1"/>
</dbReference>
<dbReference type="PANTHER" id="PTHR37285:SF5">
    <property type="entry name" value="SPORE WALL MATURATION PROTEIN DIT1"/>
    <property type="match status" value="1"/>
</dbReference>
<organism evidence="1 2">
    <name type="scientific">Streptomyces celluloflavus</name>
    <dbReference type="NCBI Taxonomy" id="58344"/>
    <lineage>
        <taxon>Bacteria</taxon>
        <taxon>Bacillati</taxon>
        <taxon>Actinomycetota</taxon>
        <taxon>Actinomycetes</taxon>
        <taxon>Kitasatosporales</taxon>
        <taxon>Streptomycetaceae</taxon>
        <taxon>Streptomyces</taxon>
    </lineage>
</organism>
<evidence type="ECO:0000313" key="1">
    <source>
        <dbReference type="EMBL" id="MFH8583828.1"/>
    </source>
</evidence>
<dbReference type="Proteomes" id="UP001610990">
    <property type="component" value="Unassembled WGS sequence"/>
</dbReference>
<dbReference type="InterPro" id="IPR017133">
    <property type="entry name" value="PvcA"/>
</dbReference>
<dbReference type="PIRSF" id="PIRSF037196">
    <property type="entry name" value="Pyoverdine_chromoph_PvcA"/>
    <property type="match status" value="1"/>
</dbReference>
<evidence type="ECO:0000313" key="2">
    <source>
        <dbReference type="Proteomes" id="UP001610990"/>
    </source>
</evidence>
<dbReference type="EMBL" id="JBIRGH010000002">
    <property type="protein sequence ID" value="MFH8583828.1"/>
    <property type="molecule type" value="Genomic_DNA"/>
</dbReference>
<reference evidence="1 2" key="1">
    <citation type="submission" date="2024-10" db="EMBL/GenBank/DDBJ databases">
        <title>The Natural Products Discovery Center: Release of the First 8490 Sequenced Strains for Exploring Actinobacteria Biosynthetic Diversity.</title>
        <authorList>
            <person name="Kalkreuter E."/>
            <person name="Kautsar S.A."/>
            <person name="Yang D."/>
            <person name="Bader C.D."/>
            <person name="Teijaro C.N."/>
            <person name="Fluegel L."/>
            <person name="Davis C.M."/>
            <person name="Simpson J.R."/>
            <person name="Lauterbach L."/>
            <person name="Steele A.D."/>
            <person name="Gui C."/>
            <person name="Meng S."/>
            <person name="Li G."/>
            <person name="Viehrig K."/>
            <person name="Ye F."/>
            <person name="Su P."/>
            <person name="Kiefer A.F."/>
            <person name="Nichols A."/>
            <person name="Cepeda A.J."/>
            <person name="Yan W."/>
            <person name="Fan B."/>
            <person name="Jiang Y."/>
            <person name="Adhikari A."/>
            <person name="Zheng C.-J."/>
            <person name="Schuster L."/>
            <person name="Cowan T.M."/>
            <person name="Smanski M.J."/>
            <person name="Chevrette M.G."/>
            <person name="De Carvalho L.P.S."/>
            <person name="Shen B."/>
        </authorList>
    </citation>
    <scope>NUCLEOTIDE SEQUENCE [LARGE SCALE GENOMIC DNA]</scope>
    <source>
        <strain evidence="1 2">NPDC018013</strain>
    </source>
</reference>
<keyword evidence="2" id="KW-1185">Reference proteome</keyword>
<dbReference type="InterPro" id="IPR007817">
    <property type="entry name" value="Isocyanide_synthase_DIT1"/>
</dbReference>
<name>A0ABW7R8R1_9ACTN</name>
<proteinExistence type="predicted"/>
<dbReference type="RefSeq" id="WP_397671399.1">
    <property type="nucleotide sequence ID" value="NZ_JBIRFW010000002.1"/>
</dbReference>